<reference evidence="5 6" key="1">
    <citation type="submission" date="2019-08" db="EMBL/GenBank/DDBJ databases">
        <title>Deep-cultivation of Planctomycetes and their phenomic and genomic characterization uncovers novel biology.</title>
        <authorList>
            <person name="Wiegand S."/>
            <person name="Jogler M."/>
            <person name="Boedeker C."/>
            <person name="Pinto D."/>
            <person name="Vollmers J."/>
            <person name="Rivas-Marin E."/>
            <person name="Kohn T."/>
            <person name="Peeters S.H."/>
            <person name="Heuer A."/>
            <person name="Rast P."/>
            <person name="Oberbeckmann S."/>
            <person name="Bunk B."/>
            <person name="Jeske O."/>
            <person name="Meyerdierks A."/>
            <person name="Storesund J.E."/>
            <person name="Kallscheuer N."/>
            <person name="Luecker S."/>
            <person name="Lage O.M."/>
            <person name="Pohl T."/>
            <person name="Merkel B.J."/>
            <person name="Hornburger P."/>
            <person name="Mueller R.-W."/>
            <person name="Bruemmer F."/>
            <person name="Labrenz M."/>
            <person name="Spormann A.M."/>
            <person name="Op den Camp H."/>
            <person name="Overmann J."/>
            <person name="Amann R."/>
            <person name="Jetten M.S.M."/>
            <person name="Mascher T."/>
            <person name="Medema M.H."/>
            <person name="Devos D.P."/>
            <person name="Kaster A.-K."/>
            <person name="Ovreas L."/>
            <person name="Rohde M."/>
            <person name="Galperin M.Y."/>
            <person name="Jogler C."/>
        </authorList>
    </citation>
    <scope>NUCLEOTIDE SEQUENCE [LARGE SCALE GENOMIC DNA]</scope>
    <source>
        <strain evidence="5 6">OJF2</strain>
    </source>
</reference>
<dbReference type="KEGG" id="agv:OJF2_36840"/>
<proteinExistence type="inferred from homology"/>
<sequence>MAQNPNWSGVFPAITTQLREDRSLDLAATARHAEALVASGVGGIVACGSLGENQSMTPDEKQEVLAAIVRAAGGKVPVLGGVAESSTAAAVRCVRDYAKNGASGVMIMPPMVYRPDEAEAFAYFKAAATAADLPWMLYNNPIAYTVDVTPAKLEGYLEIPNLVAMKESSGDPRRITEIRLLVGDRLAMFAGVDDLIMECALNGIDGWVAGSGIAFPAENQRLWDLTRAGKWDEAKALYRWFAPLMKLDTHPKFVQYIKLLVQEAGLGAEWVRGPRQTLSGEERERILAVIRKGVETRPKG</sequence>
<dbReference type="PANTHER" id="PTHR12128">
    <property type="entry name" value="DIHYDRODIPICOLINATE SYNTHASE"/>
    <property type="match status" value="1"/>
</dbReference>
<dbReference type="PRINTS" id="PR00146">
    <property type="entry name" value="DHPICSNTHASE"/>
</dbReference>
<dbReference type="RefSeq" id="WP_148594972.1">
    <property type="nucleotide sequence ID" value="NZ_CP042997.1"/>
</dbReference>
<organism evidence="5 6">
    <name type="scientific">Aquisphaera giovannonii</name>
    <dbReference type="NCBI Taxonomy" id="406548"/>
    <lineage>
        <taxon>Bacteria</taxon>
        <taxon>Pseudomonadati</taxon>
        <taxon>Planctomycetota</taxon>
        <taxon>Planctomycetia</taxon>
        <taxon>Isosphaerales</taxon>
        <taxon>Isosphaeraceae</taxon>
        <taxon>Aquisphaera</taxon>
    </lineage>
</organism>
<accession>A0A5B9W4J8</accession>
<feature type="binding site" evidence="4">
    <location>
        <position position="208"/>
    </location>
    <ligand>
        <name>pyruvate</name>
        <dbReference type="ChEBI" id="CHEBI:15361"/>
    </ligand>
</feature>
<dbReference type="PIRSF" id="PIRSF001365">
    <property type="entry name" value="DHDPS"/>
    <property type="match status" value="1"/>
</dbReference>
<gene>
    <name evidence="5" type="primary">dapA_1</name>
    <name evidence="5" type="ORF">OJF2_36840</name>
</gene>
<evidence type="ECO:0000256" key="2">
    <source>
        <dbReference type="PIRNR" id="PIRNR001365"/>
    </source>
</evidence>
<name>A0A5B9W4J8_9BACT</name>
<protein>
    <submittedName>
        <fullName evidence="5">4-hydroxy-tetrahydrodipicolinate synthase</fullName>
        <ecNumber evidence="5">4.3.3.7</ecNumber>
    </submittedName>
</protein>
<dbReference type="EMBL" id="CP042997">
    <property type="protein sequence ID" value="QEH35139.1"/>
    <property type="molecule type" value="Genomic_DNA"/>
</dbReference>
<feature type="active site" description="Proton donor/acceptor" evidence="3">
    <location>
        <position position="138"/>
    </location>
</feature>
<evidence type="ECO:0000256" key="4">
    <source>
        <dbReference type="PIRSR" id="PIRSR001365-2"/>
    </source>
</evidence>
<evidence type="ECO:0000256" key="1">
    <source>
        <dbReference type="ARBA" id="ARBA00023239"/>
    </source>
</evidence>
<dbReference type="EC" id="4.3.3.7" evidence="5"/>
<keyword evidence="1 2" id="KW-0456">Lyase</keyword>
<dbReference type="GO" id="GO:0008840">
    <property type="term" value="F:4-hydroxy-tetrahydrodipicolinate synthase activity"/>
    <property type="evidence" value="ECO:0007669"/>
    <property type="project" value="UniProtKB-EC"/>
</dbReference>
<feature type="active site" description="Schiff-base intermediate with substrate" evidence="3">
    <location>
        <position position="166"/>
    </location>
</feature>
<evidence type="ECO:0000256" key="3">
    <source>
        <dbReference type="PIRSR" id="PIRSR001365-1"/>
    </source>
</evidence>
<dbReference type="AlphaFoldDB" id="A0A5B9W4J8"/>
<dbReference type="Pfam" id="PF00701">
    <property type="entry name" value="DHDPS"/>
    <property type="match status" value="1"/>
</dbReference>
<evidence type="ECO:0000313" key="6">
    <source>
        <dbReference type="Proteomes" id="UP000324233"/>
    </source>
</evidence>
<keyword evidence="6" id="KW-1185">Reference proteome</keyword>
<dbReference type="SMART" id="SM01130">
    <property type="entry name" value="DHDPS"/>
    <property type="match status" value="1"/>
</dbReference>
<dbReference type="InterPro" id="IPR002220">
    <property type="entry name" value="DapA-like"/>
</dbReference>
<dbReference type="PANTHER" id="PTHR12128:SF72">
    <property type="entry name" value="DIHYDRODIPICOLINATE SYNTHASE"/>
    <property type="match status" value="1"/>
</dbReference>
<dbReference type="OrthoDB" id="9771791at2"/>
<dbReference type="CDD" id="cd00408">
    <property type="entry name" value="DHDPS-like"/>
    <property type="match status" value="1"/>
</dbReference>
<dbReference type="InterPro" id="IPR013785">
    <property type="entry name" value="Aldolase_TIM"/>
</dbReference>
<dbReference type="SUPFAM" id="SSF51569">
    <property type="entry name" value="Aldolase"/>
    <property type="match status" value="1"/>
</dbReference>
<dbReference type="Gene3D" id="3.20.20.70">
    <property type="entry name" value="Aldolase class I"/>
    <property type="match status" value="1"/>
</dbReference>
<dbReference type="Proteomes" id="UP000324233">
    <property type="component" value="Chromosome"/>
</dbReference>
<comment type="similarity">
    <text evidence="2">Belongs to the DapA family.</text>
</comment>
<evidence type="ECO:0000313" key="5">
    <source>
        <dbReference type="EMBL" id="QEH35139.1"/>
    </source>
</evidence>